<name>A0A1F5WEH3_9BACT</name>
<protein>
    <submittedName>
        <fullName evidence="1">Uncharacterized protein</fullName>
    </submittedName>
</protein>
<gene>
    <name evidence="1" type="ORF">A3J56_01650</name>
</gene>
<evidence type="ECO:0000313" key="2">
    <source>
        <dbReference type="Proteomes" id="UP000178406"/>
    </source>
</evidence>
<dbReference type="Proteomes" id="UP000178406">
    <property type="component" value="Unassembled WGS sequence"/>
</dbReference>
<dbReference type="AlphaFoldDB" id="A0A1F5WEH3"/>
<dbReference type="EMBL" id="MFHQ01000030">
    <property type="protein sequence ID" value="OGF74025.1"/>
    <property type="molecule type" value="Genomic_DNA"/>
</dbReference>
<comment type="caution">
    <text evidence="1">The sequence shown here is derived from an EMBL/GenBank/DDBJ whole genome shotgun (WGS) entry which is preliminary data.</text>
</comment>
<proteinExistence type="predicted"/>
<sequence length="135" mass="15433">MIKREDIFVSPTQKEFLIFVSLIGGVPQEKAEKYFQNAVEKAHRLGQHTNHVSSWESRNPEQEQWGGAVRVNADYIVAFSGLPEEWDEAAMLVIADNSFLNSISSRASLYRAILFETRGKNPQFEKLCDYQPPQD</sequence>
<organism evidence="1 2">
    <name type="scientific">Candidatus Giovannonibacteria bacterium RIFCSPHIGHO2_02_FULL_46_20</name>
    <dbReference type="NCBI Taxonomy" id="1798338"/>
    <lineage>
        <taxon>Bacteria</taxon>
        <taxon>Candidatus Giovannoniibacteriota</taxon>
    </lineage>
</organism>
<accession>A0A1F5WEH3</accession>
<evidence type="ECO:0000313" key="1">
    <source>
        <dbReference type="EMBL" id="OGF74025.1"/>
    </source>
</evidence>
<reference evidence="1 2" key="1">
    <citation type="journal article" date="2016" name="Nat. Commun.">
        <title>Thousands of microbial genomes shed light on interconnected biogeochemical processes in an aquifer system.</title>
        <authorList>
            <person name="Anantharaman K."/>
            <person name="Brown C.T."/>
            <person name="Hug L.A."/>
            <person name="Sharon I."/>
            <person name="Castelle C.J."/>
            <person name="Probst A.J."/>
            <person name="Thomas B.C."/>
            <person name="Singh A."/>
            <person name="Wilkins M.J."/>
            <person name="Karaoz U."/>
            <person name="Brodie E.L."/>
            <person name="Williams K.H."/>
            <person name="Hubbard S.S."/>
            <person name="Banfield J.F."/>
        </authorList>
    </citation>
    <scope>NUCLEOTIDE SEQUENCE [LARGE SCALE GENOMIC DNA]</scope>
</reference>